<organism evidence="2">
    <name type="scientific">Physcomitrium patens</name>
    <name type="common">Spreading-leaved earth moss</name>
    <name type="synonym">Physcomitrella patens</name>
    <dbReference type="NCBI Taxonomy" id="3218"/>
    <lineage>
        <taxon>Eukaryota</taxon>
        <taxon>Viridiplantae</taxon>
        <taxon>Streptophyta</taxon>
        <taxon>Embryophyta</taxon>
        <taxon>Bryophyta</taxon>
        <taxon>Bryophytina</taxon>
        <taxon>Bryopsida</taxon>
        <taxon>Funariidae</taxon>
        <taxon>Funariales</taxon>
        <taxon>Funariaceae</taxon>
        <taxon>Physcomitrium</taxon>
    </lineage>
</organism>
<dbReference type="Proteomes" id="UP000006727">
    <property type="component" value="Chromosome 21"/>
</dbReference>
<evidence type="ECO:0000313" key="3">
    <source>
        <dbReference type="EnsemblPlants" id="PAC:32914958.CDS.1"/>
    </source>
</evidence>
<protein>
    <recommendedName>
        <fullName evidence="5">VWFA domain-containing protein</fullName>
    </recommendedName>
</protein>
<gene>
    <name evidence="1" type="ORF">PHYPA_025715</name>
    <name evidence="2" type="ORF">PHYPA_025716</name>
</gene>
<dbReference type="EnsemblPlants" id="Pp3c21_4420V3.1">
    <property type="protein sequence ID" value="PAC:32915925.CDS.1"/>
    <property type="gene ID" value="Pp3c21_4420"/>
</dbReference>
<keyword evidence="4" id="KW-1185">Reference proteome</keyword>
<accession>A9RT92</accession>
<sequence length="318" mass="36157">MSFNNSRTLNHRRNNHDAVPRGLLTPSVFTSSFTAEGCSSDGNQVVAKYSMHEPTEENAHVHMLLDASGSTTEAVKKGDGRQVWEHLFENFGKVVKSKDTGFRPHDKICVWSFNRQTKPLCEVLHEDFASKEDGIKAMYKKQINEGTDYLETRLYDAVATVTEKIREEHEKHKKADFFLVVFTDGMDNVSEKVTLQDMMIGIQRINGRLHTCFITANMKPDTDLHKQLNDGKIEIVLIKIEDTALNSIVEAFNTFRSYIKVTLEVFMKRGNNMTMTRIAHYGPDRTSVAEDMARLLSEGMHTSSLTDVWCSLDSLRLT</sequence>
<evidence type="ECO:0000313" key="4">
    <source>
        <dbReference type="Proteomes" id="UP000006727"/>
    </source>
</evidence>
<evidence type="ECO:0000313" key="1">
    <source>
        <dbReference type="EMBL" id="PNR31594.1"/>
    </source>
</evidence>
<dbReference type="Gramene" id="Pp3c21_4420V3.1">
    <property type="protein sequence ID" value="PAC:32915925.CDS.1"/>
    <property type="gene ID" value="Pp3c21_4420"/>
</dbReference>
<dbReference type="EMBL" id="ABEU02000021">
    <property type="protein sequence ID" value="PNR31595.1"/>
    <property type="molecule type" value="Genomic_DNA"/>
</dbReference>
<dbReference type="InParanoid" id="A9RT92"/>
<dbReference type="Gramene" id="Pp3c21_4420V3.2">
    <property type="protein sequence ID" value="PAC:32915926.CDS.1"/>
    <property type="gene ID" value="Pp3c21_4420"/>
</dbReference>
<dbReference type="EnsemblPlants" id="Pp3c21_4410V3.2">
    <property type="protein sequence ID" value="PAC:32914959.CDS.1"/>
    <property type="gene ID" value="Pp3c21_4410"/>
</dbReference>
<dbReference type="Gramene" id="Pp3c21_4410V3.1">
    <property type="protein sequence ID" value="PAC:32914958.CDS.1"/>
    <property type="gene ID" value="Pp3c21_4410"/>
</dbReference>
<dbReference type="EnsemblPlants" id="Pp3c21_4420V3.2">
    <property type="protein sequence ID" value="PAC:32915926.CDS.1"/>
    <property type="gene ID" value="Pp3c21_4420"/>
</dbReference>
<name>A9RT92_PHYPA</name>
<reference evidence="3" key="3">
    <citation type="submission" date="2020-12" db="UniProtKB">
        <authorList>
            <consortium name="EnsemblPlants"/>
        </authorList>
    </citation>
    <scope>IDENTIFICATION</scope>
</reference>
<evidence type="ECO:0000313" key="2">
    <source>
        <dbReference type="EMBL" id="PNR31595.1"/>
    </source>
</evidence>
<dbReference type="AlphaFoldDB" id="A9RT92"/>
<dbReference type="PaxDb" id="3218-PP1S27_154V6.1"/>
<dbReference type="Gene3D" id="3.40.50.410">
    <property type="entry name" value="von Willebrand factor, type A domain"/>
    <property type="match status" value="1"/>
</dbReference>
<proteinExistence type="predicted"/>
<dbReference type="InterPro" id="IPR036465">
    <property type="entry name" value="vWFA_dom_sf"/>
</dbReference>
<reference evidence="2 4" key="1">
    <citation type="journal article" date="2008" name="Science">
        <title>The Physcomitrella genome reveals evolutionary insights into the conquest of land by plants.</title>
        <authorList>
            <person name="Rensing S."/>
            <person name="Lang D."/>
            <person name="Zimmer A."/>
            <person name="Terry A."/>
            <person name="Salamov A."/>
            <person name="Shapiro H."/>
            <person name="Nishiyama T."/>
            <person name="Perroud P.-F."/>
            <person name="Lindquist E."/>
            <person name="Kamisugi Y."/>
            <person name="Tanahashi T."/>
            <person name="Sakakibara K."/>
            <person name="Fujita T."/>
            <person name="Oishi K."/>
            <person name="Shin-I T."/>
            <person name="Kuroki Y."/>
            <person name="Toyoda A."/>
            <person name="Suzuki Y."/>
            <person name="Hashimoto A."/>
            <person name="Yamaguchi K."/>
            <person name="Sugano A."/>
            <person name="Kohara Y."/>
            <person name="Fujiyama A."/>
            <person name="Anterola A."/>
            <person name="Aoki S."/>
            <person name="Ashton N."/>
            <person name="Barbazuk W.B."/>
            <person name="Barker E."/>
            <person name="Bennetzen J."/>
            <person name="Bezanilla M."/>
            <person name="Blankenship R."/>
            <person name="Cho S.H."/>
            <person name="Dutcher S."/>
            <person name="Estelle M."/>
            <person name="Fawcett J.A."/>
            <person name="Gundlach H."/>
            <person name="Hanada K."/>
            <person name="Heyl A."/>
            <person name="Hicks K.A."/>
            <person name="Hugh J."/>
            <person name="Lohr M."/>
            <person name="Mayer K."/>
            <person name="Melkozernov A."/>
            <person name="Murata T."/>
            <person name="Nelson D."/>
            <person name="Pils B."/>
            <person name="Prigge M."/>
            <person name="Reiss B."/>
            <person name="Renner T."/>
            <person name="Rombauts S."/>
            <person name="Rushton P."/>
            <person name="Sanderfoot A."/>
            <person name="Schween G."/>
            <person name="Shiu S.-H."/>
            <person name="Stueber K."/>
            <person name="Theodoulou F.L."/>
            <person name="Tu H."/>
            <person name="Van de Peer Y."/>
            <person name="Verrier P.J."/>
            <person name="Waters E."/>
            <person name="Wood A."/>
            <person name="Yang L."/>
            <person name="Cove D."/>
            <person name="Cuming A."/>
            <person name="Hasebe M."/>
            <person name="Lucas S."/>
            <person name="Mishler D.B."/>
            <person name="Reski R."/>
            <person name="Grigoriev I."/>
            <person name="Quatrano R.S."/>
            <person name="Boore J.L."/>
        </authorList>
    </citation>
    <scope>NUCLEOTIDE SEQUENCE [LARGE SCALE GENOMIC DNA]</scope>
    <source>
        <strain evidence="3 4">cv. Gransden 2004</strain>
    </source>
</reference>
<dbReference type="Gramene" id="Pp3c21_4410V3.2">
    <property type="protein sequence ID" value="PAC:32914959.CDS.1"/>
    <property type="gene ID" value="Pp3c21_4410"/>
</dbReference>
<dbReference type="EMBL" id="ABEU02000021">
    <property type="protein sequence ID" value="PNR31594.1"/>
    <property type="molecule type" value="Genomic_DNA"/>
</dbReference>
<reference evidence="2 4" key="2">
    <citation type="journal article" date="2018" name="Plant J.">
        <title>The Physcomitrella patens chromosome-scale assembly reveals moss genome structure and evolution.</title>
        <authorList>
            <person name="Lang D."/>
            <person name="Ullrich K.K."/>
            <person name="Murat F."/>
            <person name="Fuchs J."/>
            <person name="Jenkins J."/>
            <person name="Haas F.B."/>
            <person name="Piednoel M."/>
            <person name="Gundlach H."/>
            <person name="Van Bel M."/>
            <person name="Meyberg R."/>
            <person name="Vives C."/>
            <person name="Morata J."/>
            <person name="Symeonidi A."/>
            <person name="Hiss M."/>
            <person name="Muchero W."/>
            <person name="Kamisugi Y."/>
            <person name="Saleh O."/>
            <person name="Blanc G."/>
            <person name="Decker E.L."/>
            <person name="van Gessel N."/>
            <person name="Grimwood J."/>
            <person name="Hayes R.D."/>
            <person name="Graham S.W."/>
            <person name="Gunter L.E."/>
            <person name="McDaniel S.F."/>
            <person name="Hoernstein S.N.W."/>
            <person name="Larsson A."/>
            <person name="Li F.W."/>
            <person name="Perroud P.F."/>
            <person name="Phillips J."/>
            <person name="Ranjan P."/>
            <person name="Rokshar D.S."/>
            <person name="Rothfels C.J."/>
            <person name="Schneider L."/>
            <person name="Shu S."/>
            <person name="Stevenson D.W."/>
            <person name="Thummler F."/>
            <person name="Tillich M."/>
            <person name="Villarreal Aguilar J.C."/>
            <person name="Widiez T."/>
            <person name="Wong G.K."/>
            <person name="Wymore A."/>
            <person name="Zhang Y."/>
            <person name="Zimmer A.D."/>
            <person name="Quatrano R.S."/>
            <person name="Mayer K.F.X."/>
            <person name="Goodstein D."/>
            <person name="Casacuberta J.M."/>
            <person name="Vandepoele K."/>
            <person name="Reski R."/>
            <person name="Cuming A.C."/>
            <person name="Tuskan G.A."/>
            <person name="Maumus F."/>
            <person name="Salse J."/>
            <person name="Schmutz J."/>
            <person name="Rensing S.A."/>
        </authorList>
    </citation>
    <scope>NUCLEOTIDE SEQUENCE [LARGE SCALE GENOMIC DNA]</scope>
    <source>
        <strain evidence="3 4">cv. Gransden 2004</strain>
    </source>
</reference>
<evidence type="ECO:0008006" key="5">
    <source>
        <dbReference type="Google" id="ProtNLM"/>
    </source>
</evidence>
<dbReference type="SUPFAM" id="SSF53300">
    <property type="entry name" value="vWA-like"/>
    <property type="match status" value="1"/>
</dbReference>
<dbReference type="EnsemblPlants" id="Pp3c21_4410V3.1">
    <property type="protein sequence ID" value="PAC:32914958.CDS.1"/>
    <property type="gene ID" value="Pp3c21_4410"/>
</dbReference>
<dbReference type="HOGENOM" id="CLU_898323_0_0_1"/>